<reference evidence="2" key="2">
    <citation type="submission" date="2025-09" db="UniProtKB">
        <authorList>
            <consortium name="Ensembl"/>
        </authorList>
    </citation>
    <scope>IDENTIFICATION</scope>
</reference>
<sequence length="141" mass="15202">MPIRVDQMIQLLCRVAQEEGMTAAVKHSGEGALLAGVTAFVGGLLGGPRGIAVGGAVGGLLGTWMTSGQFKPVPQILMELPPAKQQKLCNEAIAIVRNLDWFDIFQLTVLVMGNADLKLLLARAIERFLTRELSAQIEYKE</sequence>
<comment type="similarity">
    <text evidence="1">Belongs to the C19orf12 family.</text>
</comment>
<dbReference type="RefSeq" id="XP_031471395.1">
    <property type="nucleotide sequence ID" value="XM_031615535.1"/>
</dbReference>
<name>A0A669QW67_PHACC</name>
<dbReference type="PANTHER" id="PTHR31493">
    <property type="entry name" value="NAZO FAMILY MEMBER"/>
    <property type="match status" value="1"/>
</dbReference>
<accession>A0A669QW67</accession>
<dbReference type="PANTHER" id="PTHR31493:SF1">
    <property type="entry name" value="PROTEIN C19ORF12"/>
    <property type="match status" value="1"/>
</dbReference>
<dbReference type="Ensembl" id="ENSPCLT00000033205.1">
    <property type="protein sequence ID" value="ENSPCLP00000023915.1"/>
    <property type="gene ID" value="ENSPCLG00000021086.1"/>
</dbReference>
<dbReference type="Proteomes" id="UP000472261">
    <property type="component" value="Unplaced"/>
</dbReference>
<dbReference type="KEGG" id="pcoc:116244029"/>
<gene>
    <name evidence="2" type="primary">LOC116244029</name>
</gene>
<organism evidence="2 3">
    <name type="scientific">Phasianus colchicus</name>
    <name type="common">Common pheasant</name>
    <dbReference type="NCBI Taxonomy" id="9054"/>
    <lineage>
        <taxon>Eukaryota</taxon>
        <taxon>Metazoa</taxon>
        <taxon>Chordata</taxon>
        <taxon>Craniata</taxon>
        <taxon>Vertebrata</taxon>
        <taxon>Euteleostomi</taxon>
        <taxon>Archelosauria</taxon>
        <taxon>Archosauria</taxon>
        <taxon>Dinosauria</taxon>
        <taxon>Saurischia</taxon>
        <taxon>Theropoda</taxon>
        <taxon>Coelurosauria</taxon>
        <taxon>Aves</taxon>
        <taxon>Neognathae</taxon>
        <taxon>Galloanserae</taxon>
        <taxon>Galliformes</taxon>
        <taxon>Phasianidae</taxon>
        <taxon>Phasianinae</taxon>
        <taxon>Phasianus</taxon>
    </lineage>
</organism>
<proteinExistence type="inferred from homology"/>
<dbReference type="RefSeq" id="XP_031471394.1">
    <property type="nucleotide sequence ID" value="XM_031615534.1"/>
</dbReference>
<evidence type="ECO:0000256" key="1">
    <source>
        <dbReference type="ARBA" id="ARBA00029457"/>
    </source>
</evidence>
<evidence type="ECO:0000313" key="2">
    <source>
        <dbReference type="Ensembl" id="ENSPCLP00000023915.1"/>
    </source>
</evidence>
<protein>
    <recommendedName>
        <fullName evidence="4">CS012 protein</fullName>
    </recommendedName>
</protein>
<keyword evidence="3" id="KW-1185">Reference proteome</keyword>
<dbReference type="AlphaFoldDB" id="A0A669QW67"/>
<dbReference type="GeneID" id="116244029"/>
<evidence type="ECO:0000313" key="3">
    <source>
        <dbReference type="Proteomes" id="UP000472261"/>
    </source>
</evidence>
<dbReference type="Pfam" id="PF20721">
    <property type="entry name" value="C19orf12"/>
    <property type="match status" value="1"/>
</dbReference>
<reference evidence="2" key="1">
    <citation type="submission" date="2025-08" db="UniProtKB">
        <authorList>
            <consortium name="Ensembl"/>
        </authorList>
    </citation>
    <scope>IDENTIFICATION</scope>
</reference>
<dbReference type="InterPro" id="IPR033369">
    <property type="entry name" value="C19orf12"/>
</dbReference>
<dbReference type="OrthoDB" id="5976774at2759"/>
<dbReference type="OMA" id="TDRMGMT"/>
<evidence type="ECO:0008006" key="4">
    <source>
        <dbReference type="Google" id="ProtNLM"/>
    </source>
</evidence>